<accession>A0ABR0ZZE5</accession>
<dbReference type="SUPFAM" id="SSF57716">
    <property type="entry name" value="Glucocorticoid receptor-like (DNA-binding domain)"/>
    <property type="match status" value="2"/>
</dbReference>
<feature type="region of interest" description="Disordered" evidence="5">
    <location>
        <begin position="518"/>
        <end position="721"/>
    </location>
</feature>
<feature type="compositionally biased region" description="Polar residues" evidence="5">
    <location>
        <begin position="872"/>
        <end position="881"/>
    </location>
</feature>
<organism evidence="7 8">
    <name type="scientific">Huso huso</name>
    <name type="common">Beluga</name>
    <name type="synonym">Acipenser huso</name>
    <dbReference type="NCBI Taxonomy" id="61971"/>
    <lineage>
        <taxon>Eukaryota</taxon>
        <taxon>Metazoa</taxon>
        <taxon>Chordata</taxon>
        <taxon>Craniata</taxon>
        <taxon>Vertebrata</taxon>
        <taxon>Euteleostomi</taxon>
        <taxon>Actinopterygii</taxon>
        <taxon>Chondrostei</taxon>
        <taxon>Acipenseriformes</taxon>
        <taxon>Acipenseridae</taxon>
        <taxon>Huso</taxon>
    </lineage>
</organism>
<keyword evidence="1 4" id="KW-0479">Metal-binding</keyword>
<feature type="compositionally biased region" description="Low complexity" evidence="5">
    <location>
        <begin position="295"/>
        <end position="309"/>
    </location>
</feature>
<feature type="compositionally biased region" description="Basic and acidic residues" evidence="5">
    <location>
        <begin position="101"/>
        <end position="111"/>
    </location>
</feature>
<dbReference type="Gene3D" id="2.10.110.10">
    <property type="entry name" value="Cysteine Rich Protein"/>
    <property type="match status" value="1"/>
</dbReference>
<feature type="compositionally biased region" description="Basic and acidic residues" evidence="5">
    <location>
        <begin position="631"/>
        <end position="648"/>
    </location>
</feature>
<feature type="compositionally biased region" description="Polar residues" evidence="5">
    <location>
        <begin position="558"/>
        <end position="573"/>
    </location>
</feature>
<dbReference type="SMART" id="SM00132">
    <property type="entry name" value="LIM"/>
    <property type="match status" value="1"/>
</dbReference>
<dbReference type="Pfam" id="PF00412">
    <property type="entry name" value="LIM"/>
    <property type="match status" value="1"/>
</dbReference>
<evidence type="ECO:0000256" key="2">
    <source>
        <dbReference type="ARBA" id="ARBA00022833"/>
    </source>
</evidence>
<keyword evidence="3 4" id="KW-0440">LIM domain</keyword>
<reference evidence="7 8" key="1">
    <citation type="submission" date="2021-05" db="EMBL/GenBank/DDBJ databases">
        <authorList>
            <person name="Zahm M."/>
            <person name="Klopp C."/>
            <person name="Cabau C."/>
            <person name="Kuhl H."/>
            <person name="Suciu R."/>
            <person name="Ciorpac M."/>
            <person name="Holostenco D."/>
            <person name="Gessner J."/>
            <person name="Wuertz S."/>
            <person name="Hohne C."/>
            <person name="Stock M."/>
            <person name="Gislard M."/>
            <person name="Lluch J."/>
            <person name="Milhes M."/>
            <person name="Lampietro C."/>
            <person name="Lopez Roques C."/>
            <person name="Donnadieu C."/>
            <person name="Du K."/>
            <person name="Schartl M."/>
            <person name="Guiguen Y."/>
        </authorList>
    </citation>
    <scope>NUCLEOTIDE SEQUENCE [LARGE SCALE GENOMIC DNA]</scope>
    <source>
        <strain evidence="7">Hh-F2</strain>
        <tissue evidence="7">Blood</tissue>
    </source>
</reference>
<feature type="compositionally biased region" description="Low complexity" evidence="5">
    <location>
        <begin position="918"/>
        <end position="932"/>
    </location>
</feature>
<feature type="compositionally biased region" description="Polar residues" evidence="5">
    <location>
        <begin position="113"/>
        <end position="130"/>
    </location>
</feature>
<evidence type="ECO:0000313" key="8">
    <source>
        <dbReference type="Proteomes" id="UP001369086"/>
    </source>
</evidence>
<dbReference type="PANTHER" id="PTHR24206">
    <property type="entry name" value="OS06G0237300 PROTEIN"/>
    <property type="match status" value="1"/>
</dbReference>
<dbReference type="InterPro" id="IPR001781">
    <property type="entry name" value="Znf_LIM"/>
</dbReference>
<sequence length="1203" mass="131975">FQSPVQDMCSACFKPVYPMERMAADSFIFHHSCFCCKHCQKKLSLRNYAALLGEFYCIFHYQQQFREKENYDEGFGRKQHKDQWLQKSVQLPTEPEDNEEMACRESKREPSASEGSQSPADLSTPVQNQTLERRSDPQNKLRVSWPPPTNAGEKFNKSPKDTEKNKAKGGFTDRKLALAQNKAKGGFTDRKLALEQNKDVSESELTDKILSRLVKSDVSKRLTLSPFILGKEKASPVFPTQAKKGVELNSLGQVKQTAAVIVLDKPQTVSSKSGEVSAKIAMFQDSTPTKVNHISPSNKNNKSPAKNTPVTKLASAVAGSASATTPQSVINEQTSFSGKKIKSVNFLEDKTMQYSMVKVTNSDRNLNTGNENYRSKLKTNQSNEVDSSPVASTPNEKPKSLVSSKVKAKHSPASLNVRAGLFTEPEETNHLSETQMKTVDRSMKEGLSYSTVQSKFIQSEHITTTTTNTTKVVETNQSVYNKEETSMKHSHSEVNRPAVCDESESLFKRKTEMKTDVIDMSNAELKDTDSNSAPEGSKLSTPGQNSLTPNSEEKGSIAENNVTNSMPSVNGNSEKTEKATESSPKKIDALNTSISKGKENGKTHARKESWSKATGLGKSPFLKLFNPGSKDNMDKKEQTESKKPEAKPRSALGKLFQSSTEQSKESKKERENETNSPKEAHKKAEGKEQAEPKEEILRKDNTNAVPAEEHEHGRSSVPTEAQDTLAIESEQIRQNIDVNLIENESNGSSSENINQYRSAEPLLAETETNFNSTERNINNTLTSKETDLSLSTPEQKMHTFDSSLVKDMSSTSPPEIANPFGAPETLLRQTKTNFNSTERNINNTLTSMETDFNLSRSTPDQTERSLDSNLVQDMSNSSPVETVNPFGPPEPELTEDVSNTEKTVPSMEADVNSSTHISDQGSPNSSSPSDTTNLFVPLESVLTQTETYVRNTENTETLDSQTETTHSVQSIAFENAGNPFGLEQTSAKPIEDHLDIFETSTEPVLPNPSTAQSSAESDQFNIFNLNVGSEQPEGSSTPFEPSQASLLQAEVNTITLDDTLDIFSTNIQSTPQSNVDLFGADFTGLDSFSGQPSSSFPEDIFGVGDFSMAGSASTETATQATSTNNFDDIFGLEQTTVSSPSVPDVQGDIFSDDIFGSQSLIAPTQPTTENVLDGLLDPVFDSTILTAMADQTNNNQWLDDFLG</sequence>
<evidence type="ECO:0000259" key="6">
    <source>
        <dbReference type="PROSITE" id="PS50023"/>
    </source>
</evidence>
<feature type="compositionally biased region" description="Polar residues" evidence="5">
    <location>
        <begin position="530"/>
        <end position="550"/>
    </location>
</feature>
<protein>
    <recommendedName>
        <fullName evidence="6">LIM zinc-binding domain-containing protein</fullName>
    </recommendedName>
</protein>
<proteinExistence type="predicted"/>
<dbReference type="PROSITE" id="PS50023">
    <property type="entry name" value="LIM_DOMAIN_2"/>
    <property type="match status" value="1"/>
</dbReference>
<keyword evidence="2 4" id="KW-0862">Zinc</keyword>
<evidence type="ECO:0000256" key="5">
    <source>
        <dbReference type="SAM" id="MobiDB-lite"/>
    </source>
</evidence>
<feature type="compositionally biased region" description="Basic and acidic residues" evidence="5">
    <location>
        <begin position="596"/>
        <end position="610"/>
    </location>
</feature>
<feature type="compositionally biased region" description="Polar residues" evidence="5">
    <location>
        <begin position="362"/>
        <end position="395"/>
    </location>
</feature>
<dbReference type="PROSITE" id="PS00478">
    <property type="entry name" value="LIM_DOMAIN_1"/>
    <property type="match status" value="1"/>
</dbReference>
<evidence type="ECO:0000256" key="1">
    <source>
        <dbReference type="ARBA" id="ARBA00022723"/>
    </source>
</evidence>
<feature type="compositionally biased region" description="Basic and acidic residues" evidence="5">
    <location>
        <begin position="154"/>
        <end position="175"/>
    </location>
</feature>
<evidence type="ECO:0000256" key="3">
    <source>
        <dbReference type="ARBA" id="ARBA00023038"/>
    </source>
</evidence>
<dbReference type="EMBL" id="JAHFZB010000004">
    <property type="protein sequence ID" value="KAK6490202.1"/>
    <property type="molecule type" value="Genomic_DNA"/>
</dbReference>
<feature type="region of interest" description="Disordered" evidence="5">
    <location>
        <begin position="288"/>
        <end position="309"/>
    </location>
</feature>
<feature type="compositionally biased region" description="Basic and acidic residues" evidence="5">
    <location>
        <begin position="574"/>
        <end position="588"/>
    </location>
</feature>
<feature type="region of interest" description="Disordered" evidence="5">
    <location>
        <begin position="362"/>
        <end position="409"/>
    </location>
</feature>
<feature type="compositionally biased region" description="Basic and acidic residues" evidence="5">
    <location>
        <begin position="662"/>
        <end position="714"/>
    </location>
</feature>
<evidence type="ECO:0000256" key="4">
    <source>
        <dbReference type="PROSITE-ProRule" id="PRU00125"/>
    </source>
</evidence>
<comment type="caution">
    <text evidence="7">The sequence shown here is derived from an EMBL/GenBank/DDBJ whole genome shotgun (WGS) entry which is preliminary data.</text>
</comment>
<feature type="region of interest" description="Disordered" evidence="5">
    <location>
        <begin position="78"/>
        <end position="175"/>
    </location>
</feature>
<feature type="region of interest" description="Disordered" evidence="5">
    <location>
        <begin position="872"/>
        <end position="932"/>
    </location>
</feature>
<feature type="non-terminal residue" evidence="7">
    <location>
        <position position="1"/>
    </location>
</feature>
<name>A0ABR0ZZE5_HUSHU</name>
<keyword evidence="8" id="KW-1185">Reference proteome</keyword>
<evidence type="ECO:0000313" key="7">
    <source>
        <dbReference type="EMBL" id="KAK6490202.1"/>
    </source>
</evidence>
<gene>
    <name evidence="7" type="ORF">HHUSO_G4675</name>
</gene>
<feature type="domain" description="LIM zinc-binding" evidence="6">
    <location>
        <begin position="7"/>
        <end position="67"/>
    </location>
</feature>
<dbReference type="Proteomes" id="UP001369086">
    <property type="component" value="Unassembled WGS sequence"/>
</dbReference>